<evidence type="ECO:0000313" key="10">
    <source>
        <dbReference type="Proteomes" id="UP001164726"/>
    </source>
</evidence>
<dbReference type="Proteomes" id="UP001164726">
    <property type="component" value="Chromosome"/>
</dbReference>
<keyword evidence="4 7" id="KW-0812">Transmembrane</keyword>
<dbReference type="Gene3D" id="1.20.1250.20">
    <property type="entry name" value="MFS general substrate transporter like domains"/>
    <property type="match status" value="1"/>
</dbReference>
<protein>
    <recommendedName>
        <fullName evidence="8">Major facilitator superfamily (MFS) profile domain-containing protein</fullName>
    </recommendedName>
</protein>
<dbReference type="RefSeq" id="WP_275421085.1">
    <property type="nucleotide sequence ID" value="NZ_CP106877.1"/>
</dbReference>
<keyword evidence="5 7" id="KW-1133">Transmembrane helix</keyword>
<gene>
    <name evidence="9" type="ORF">OE105_02165</name>
</gene>
<feature type="transmembrane region" description="Helical" evidence="7">
    <location>
        <begin position="74"/>
        <end position="96"/>
    </location>
</feature>
<dbReference type="InterPro" id="IPR036259">
    <property type="entry name" value="MFS_trans_sf"/>
</dbReference>
<dbReference type="Pfam" id="PF07690">
    <property type="entry name" value="MFS_1"/>
    <property type="match status" value="1"/>
</dbReference>
<evidence type="ECO:0000256" key="6">
    <source>
        <dbReference type="ARBA" id="ARBA00023136"/>
    </source>
</evidence>
<keyword evidence="6 7" id="KW-0472">Membrane</keyword>
<dbReference type="PANTHER" id="PTHR23513:SF6">
    <property type="entry name" value="MAJOR FACILITATOR SUPERFAMILY ASSOCIATED DOMAIN-CONTAINING PROTEIN"/>
    <property type="match status" value="1"/>
</dbReference>
<feature type="transmembrane region" description="Helical" evidence="7">
    <location>
        <begin position="102"/>
        <end position="122"/>
    </location>
</feature>
<evidence type="ECO:0000256" key="5">
    <source>
        <dbReference type="ARBA" id="ARBA00022989"/>
    </source>
</evidence>
<evidence type="ECO:0000256" key="4">
    <source>
        <dbReference type="ARBA" id="ARBA00022692"/>
    </source>
</evidence>
<accession>A0A9E8M007</accession>
<name>A0A9E8M007_9BACI</name>
<evidence type="ECO:0000256" key="1">
    <source>
        <dbReference type="ARBA" id="ARBA00004651"/>
    </source>
</evidence>
<evidence type="ECO:0000256" key="7">
    <source>
        <dbReference type="SAM" id="Phobius"/>
    </source>
</evidence>
<dbReference type="EMBL" id="CP106877">
    <property type="protein sequence ID" value="WAA12953.1"/>
    <property type="molecule type" value="Genomic_DNA"/>
</dbReference>
<dbReference type="InterPro" id="IPR020846">
    <property type="entry name" value="MFS_dom"/>
</dbReference>
<sequence>MTAKYSLKIKQLGGKVLIYASLAVAIITLVYGLNSFALLAVIYSFLIGIPSQVRNVIQESLIQEYADRRVLGRVFAVRNIILQSIYIIALVAGSYLADKIGMVNIFLIGAFIYTFVALYAFMSSTIRNFNLNEKIKSSLVRVEKSIG</sequence>
<evidence type="ECO:0000259" key="8">
    <source>
        <dbReference type="PROSITE" id="PS50850"/>
    </source>
</evidence>
<comment type="subcellular location">
    <subcellularLocation>
        <location evidence="1">Cell membrane</location>
        <topology evidence="1">Multi-pass membrane protein</topology>
    </subcellularLocation>
</comment>
<feature type="domain" description="Major facilitator superfamily (MFS) profile" evidence="8">
    <location>
        <begin position="20"/>
        <end position="147"/>
    </location>
</feature>
<reference evidence="9" key="1">
    <citation type="submission" date="2022-09" db="EMBL/GenBank/DDBJ databases">
        <title>Complete Genomes of Fervidibacillus albus and Fervidibacillus halotolerans isolated from tidal flat sediments.</title>
        <authorList>
            <person name="Kwon K.K."/>
            <person name="Yang S.-H."/>
            <person name="Park M.J."/>
            <person name="Oh H.-M."/>
        </authorList>
    </citation>
    <scope>NUCLEOTIDE SEQUENCE</scope>
    <source>
        <strain evidence="9">MEBiC13594</strain>
    </source>
</reference>
<feature type="transmembrane region" description="Helical" evidence="7">
    <location>
        <begin position="12"/>
        <end position="30"/>
    </location>
</feature>
<dbReference type="AlphaFoldDB" id="A0A9E8M007"/>
<evidence type="ECO:0000256" key="2">
    <source>
        <dbReference type="ARBA" id="ARBA00022448"/>
    </source>
</evidence>
<dbReference type="InterPro" id="IPR011701">
    <property type="entry name" value="MFS"/>
</dbReference>
<dbReference type="PANTHER" id="PTHR23513">
    <property type="entry name" value="INTEGRAL MEMBRANE EFFLUX PROTEIN-RELATED"/>
    <property type="match status" value="1"/>
</dbReference>
<keyword evidence="10" id="KW-1185">Reference proteome</keyword>
<dbReference type="PROSITE" id="PS50850">
    <property type="entry name" value="MFS"/>
    <property type="match status" value="1"/>
</dbReference>
<dbReference type="SUPFAM" id="SSF103473">
    <property type="entry name" value="MFS general substrate transporter"/>
    <property type="match status" value="1"/>
</dbReference>
<feature type="transmembrane region" description="Helical" evidence="7">
    <location>
        <begin position="36"/>
        <end position="53"/>
    </location>
</feature>
<organism evidence="9 10">
    <name type="scientific">Fervidibacillus halotolerans</name>
    <dbReference type="NCBI Taxonomy" id="2980027"/>
    <lineage>
        <taxon>Bacteria</taxon>
        <taxon>Bacillati</taxon>
        <taxon>Bacillota</taxon>
        <taxon>Bacilli</taxon>
        <taxon>Bacillales</taxon>
        <taxon>Bacillaceae</taxon>
        <taxon>Fervidibacillus</taxon>
    </lineage>
</organism>
<dbReference type="GO" id="GO:0005886">
    <property type="term" value="C:plasma membrane"/>
    <property type="evidence" value="ECO:0007669"/>
    <property type="project" value="UniProtKB-SubCell"/>
</dbReference>
<keyword evidence="2" id="KW-0813">Transport</keyword>
<evidence type="ECO:0000256" key="3">
    <source>
        <dbReference type="ARBA" id="ARBA00022475"/>
    </source>
</evidence>
<dbReference type="GO" id="GO:0022857">
    <property type="term" value="F:transmembrane transporter activity"/>
    <property type="evidence" value="ECO:0007669"/>
    <property type="project" value="InterPro"/>
</dbReference>
<proteinExistence type="predicted"/>
<dbReference type="KEGG" id="fhl:OE105_02165"/>
<evidence type="ECO:0000313" key="9">
    <source>
        <dbReference type="EMBL" id="WAA12953.1"/>
    </source>
</evidence>
<keyword evidence="3" id="KW-1003">Cell membrane</keyword>